<protein>
    <submittedName>
        <fullName evidence="1">Uncharacterized protein</fullName>
    </submittedName>
</protein>
<accession>A0A9X2RGV2</accession>
<reference evidence="1" key="1">
    <citation type="submission" date="2022-06" db="EMBL/GenBank/DDBJ databases">
        <title>Gracilimonas sp. CAU 1638 isolated from sea sediment.</title>
        <authorList>
            <person name="Kim W."/>
        </authorList>
    </citation>
    <scope>NUCLEOTIDE SEQUENCE</scope>
    <source>
        <strain evidence="1">CAU 1638</strain>
    </source>
</reference>
<name>A0A9X2RGV2_9BACT</name>
<evidence type="ECO:0000313" key="2">
    <source>
        <dbReference type="Proteomes" id="UP001139125"/>
    </source>
</evidence>
<dbReference type="EMBL" id="JANDBC010000001">
    <property type="protein sequence ID" value="MCP9291224.1"/>
    <property type="molecule type" value="Genomic_DNA"/>
</dbReference>
<gene>
    <name evidence="1" type="ORF">NM125_06485</name>
</gene>
<dbReference type="Proteomes" id="UP001139125">
    <property type="component" value="Unassembled WGS sequence"/>
</dbReference>
<comment type="caution">
    <text evidence="1">The sequence shown here is derived from an EMBL/GenBank/DDBJ whole genome shotgun (WGS) entry which is preliminary data.</text>
</comment>
<proteinExistence type="predicted"/>
<keyword evidence="2" id="KW-1185">Reference proteome</keyword>
<dbReference type="AlphaFoldDB" id="A0A9X2RGV2"/>
<organism evidence="1 2">
    <name type="scientific">Gracilimonas sediminicola</name>
    <dbReference type="NCBI Taxonomy" id="2952158"/>
    <lineage>
        <taxon>Bacteria</taxon>
        <taxon>Pseudomonadati</taxon>
        <taxon>Balneolota</taxon>
        <taxon>Balneolia</taxon>
        <taxon>Balneolales</taxon>
        <taxon>Balneolaceae</taxon>
        <taxon>Gracilimonas</taxon>
    </lineage>
</organism>
<dbReference type="RefSeq" id="WP_255133978.1">
    <property type="nucleotide sequence ID" value="NZ_JANDBC010000001.1"/>
</dbReference>
<evidence type="ECO:0000313" key="1">
    <source>
        <dbReference type="EMBL" id="MCP9291224.1"/>
    </source>
</evidence>
<sequence length="208" mass="23509">MKQLVVIIVSVLVPFIGFAQVMDDTDIKKLEKGEYNIEAGKIQVTFSDTVSPTFIEQKLDDMGYEILSSEIKNIVLSIENNPSPQQLKELEESEWVEFVMSEAAGNSDKEMEEINDSDTLGSDKVNQLLAKLTYSKEYEYVVVALTYNATEKTVTDIKAAYPDLKFEVLQKSQRSAILKTEEDKELEAMDELKKLDFVKNTAMVGNLE</sequence>